<evidence type="ECO:0000313" key="4">
    <source>
        <dbReference type="EMBL" id="MBM3223544.1"/>
    </source>
</evidence>
<comment type="caution">
    <text evidence="4">The sequence shown here is derived from an EMBL/GenBank/DDBJ whole genome shotgun (WGS) entry which is preliminary data.</text>
</comment>
<dbReference type="PROSITE" id="PS01031">
    <property type="entry name" value="SHSP"/>
    <property type="match status" value="1"/>
</dbReference>
<dbReference type="Gene3D" id="2.60.40.790">
    <property type="match status" value="1"/>
</dbReference>
<dbReference type="EMBL" id="VGLS01000159">
    <property type="protein sequence ID" value="MBM3223544.1"/>
    <property type="molecule type" value="Genomic_DNA"/>
</dbReference>
<feature type="domain" description="SHSP" evidence="3">
    <location>
        <begin position="38"/>
        <end position="152"/>
    </location>
</feature>
<proteinExistence type="inferred from homology"/>
<dbReference type="InterPro" id="IPR002068">
    <property type="entry name" value="A-crystallin/Hsp20_dom"/>
</dbReference>
<evidence type="ECO:0000256" key="1">
    <source>
        <dbReference type="PROSITE-ProRule" id="PRU00285"/>
    </source>
</evidence>
<evidence type="ECO:0000259" key="3">
    <source>
        <dbReference type="PROSITE" id="PS01031"/>
    </source>
</evidence>
<evidence type="ECO:0000256" key="2">
    <source>
        <dbReference type="RuleBase" id="RU003616"/>
    </source>
</evidence>
<dbReference type="AlphaFoldDB" id="A0A938B216"/>
<name>A0A938B216_UNCTE</name>
<dbReference type="InterPro" id="IPR008978">
    <property type="entry name" value="HSP20-like_chaperone"/>
</dbReference>
<dbReference type="SUPFAM" id="SSF49764">
    <property type="entry name" value="HSP20-like chaperones"/>
    <property type="match status" value="1"/>
</dbReference>
<dbReference type="InterPro" id="IPR031107">
    <property type="entry name" value="Small_HSP"/>
</dbReference>
<reference evidence="4" key="1">
    <citation type="submission" date="2019-03" db="EMBL/GenBank/DDBJ databases">
        <title>Lake Tanganyika Metagenome-Assembled Genomes (MAGs).</title>
        <authorList>
            <person name="Tran P."/>
        </authorList>
    </citation>
    <scope>NUCLEOTIDE SEQUENCE</scope>
    <source>
        <strain evidence="4">K_DeepCast_65m_m2_066</strain>
    </source>
</reference>
<dbReference type="Pfam" id="PF00011">
    <property type="entry name" value="HSP20"/>
    <property type="match status" value="1"/>
</dbReference>
<dbReference type="CDD" id="cd06464">
    <property type="entry name" value="ACD_sHsps-like"/>
    <property type="match status" value="1"/>
</dbReference>
<protein>
    <submittedName>
        <fullName evidence="4">Hsp20/alpha crystallin family protein</fullName>
    </submittedName>
</protein>
<organism evidence="4 5">
    <name type="scientific">Tectimicrobiota bacterium</name>
    <dbReference type="NCBI Taxonomy" id="2528274"/>
    <lineage>
        <taxon>Bacteria</taxon>
        <taxon>Pseudomonadati</taxon>
        <taxon>Nitrospinota/Tectimicrobiota group</taxon>
        <taxon>Candidatus Tectimicrobiota</taxon>
    </lineage>
</organism>
<dbReference type="PANTHER" id="PTHR11527">
    <property type="entry name" value="HEAT-SHOCK PROTEIN 20 FAMILY MEMBER"/>
    <property type="match status" value="1"/>
</dbReference>
<gene>
    <name evidence="4" type="ORF">FJZ47_07065</name>
</gene>
<dbReference type="Proteomes" id="UP000712673">
    <property type="component" value="Unassembled WGS sequence"/>
</dbReference>
<accession>A0A938B216</accession>
<sequence length="152" mass="17110">MAEWNPWQTLDMLRREIDRVFDETRGRGEPSFRTAFLPGRAARRYPLINLYEDKGTIYVEALAPGVDPNTLQLSVVGSTLSISGEKRRVAGDVKAEAFHRSERATGKFVRHIELPVEVDDEQVKADYQDGVLTVTLPKAAKVRPKYIAIQVA</sequence>
<comment type="similarity">
    <text evidence="1 2">Belongs to the small heat shock protein (HSP20) family.</text>
</comment>
<evidence type="ECO:0000313" key="5">
    <source>
        <dbReference type="Proteomes" id="UP000712673"/>
    </source>
</evidence>